<protein>
    <submittedName>
        <fullName evidence="1">Uncharacterized protein</fullName>
    </submittedName>
</protein>
<sequence>GTPLWIPGPSTSLPISYRRKGVSIGDVGTLTKQGAFRFFFNIFEEATSDINGGMVPDGFVPLRLTTRNQHQTTGAPELTERGIDEHKLYTNGDWIGSQGIEAETTTNSAFSDSGFTFTTLAAEGAILMMPHGATSKDFAMENRLKQYVAANLEDWYKYVIHEAHYDAQNGDLRLISGCDKASAW</sequence>
<reference evidence="1" key="1">
    <citation type="submission" date="2020-11" db="EMBL/GenBank/DDBJ databases">
        <authorList>
            <consortium name="DOE Joint Genome Institute"/>
            <person name="Ahrendt S."/>
            <person name="Riley R."/>
            <person name="Andreopoulos W."/>
            <person name="Labutti K."/>
            <person name="Pangilinan J."/>
            <person name="Ruiz-Duenas F.J."/>
            <person name="Barrasa J.M."/>
            <person name="Sanchez-Garcia M."/>
            <person name="Camarero S."/>
            <person name="Miyauchi S."/>
            <person name="Serrano A."/>
            <person name="Linde D."/>
            <person name="Babiker R."/>
            <person name="Drula E."/>
            <person name="Ayuso-Fernandez I."/>
            <person name="Pacheco R."/>
            <person name="Padilla G."/>
            <person name="Ferreira P."/>
            <person name="Barriuso J."/>
            <person name="Kellner H."/>
            <person name="Castanera R."/>
            <person name="Alfaro M."/>
            <person name="Ramirez L."/>
            <person name="Pisabarro A.G."/>
            <person name="Kuo A."/>
            <person name="Tritt A."/>
            <person name="Lipzen A."/>
            <person name="He G."/>
            <person name="Yan M."/>
            <person name="Ng V."/>
            <person name="Cullen D."/>
            <person name="Martin F."/>
            <person name="Rosso M.-N."/>
            <person name="Henrissat B."/>
            <person name="Hibbett D."/>
            <person name="Martinez A.T."/>
            <person name="Grigoriev I.V."/>
        </authorList>
    </citation>
    <scope>NUCLEOTIDE SEQUENCE</scope>
    <source>
        <strain evidence="1">CBS 506.95</strain>
    </source>
</reference>
<proteinExistence type="predicted"/>
<comment type="caution">
    <text evidence="1">The sequence shown here is derived from an EMBL/GenBank/DDBJ whole genome shotgun (WGS) entry which is preliminary data.</text>
</comment>
<name>A0A9P6EBY4_9AGAR</name>
<dbReference type="Proteomes" id="UP000807306">
    <property type="component" value="Unassembled WGS sequence"/>
</dbReference>
<evidence type="ECO:0000313" key="2">
    <source>
        <dbReference type="Proteomes" id="UP000807306"/>
    </source>
</evidence>
<accession>A0A9P6EBY4</accession>
<keyword evidence="2" id="KW-1185">Reference proteome</keyword>
<dbReference type="OrthoDB" id="3222453at2759"/>
<dbReference type="EMBL" id="MU157876">
    <property type="protein sequence ID" value="KAF9525999.1"/>
    <property type="molecule type" value="Genomic_DNA"/>
</dbReference>
<dbReference type="AlphaFoldDB" id="A0A9P6EBY4"/>
<gene>
    <name evidence="1" type="ORF">CPB83DRAFT_725788</name>
</gene>
<evidence type="ECO:0000313" key="1">
    <source>
        <dbReference type="EMBL" id="KAF9525999.1"/>
    </source>
</evidence>
<feature type="non-terminal residue" evidence="1">
    <location>
        <position position="184"/>
    </location>
</feature>
<feature type="non-terminal residue" evidence="1">
    <location>
        <position position="1"/>
    </location>
</feature>
<organism evidence="1 2">
    <name type="scientific">Crepidotus variabilis</name>
    <dbReference type="NCBI Taxonomy" id="179855"/>
    <lineage>
        <taxon>Eukaryota</taxon>
        <taxon>Fungi</taxon>
        <taxon>Dikarya</taxon>
        <taxon>Basidiomycota</taxon>
        <taxon>Agaricomycotina</taxon>
        <taxon>Agaricomycetes</taxon>
        <taxon>Agaricomycetidae</taxon>
        <taxon>Agaricales</taxon>
        <taxon>Agaricineae</taxon>
        <taxon>Crepidotaceae</taxon>
        <taxon>Crepidotus</taxon>
    </lineage>
</organism>